<feature type="chain" id="PRO_5003279260" description="DUF4189 domain-containing protein" evidence="1">
    <location>
        <begin position="27"/>
        <end position="218"/>
    </location>
</feature>
<organism evidence="3 4">
    <name type="scientific">Neisseria bacilliformis ATCC BAA-1200</name>
    <dbReference type="NCBI Taxonomy" id="888742"/>
    <lineage>
        <taxon>Bacteria</taxon>
        <taxon>Pseudomonadati</taxon>
        <taxon>Pseudomonadota</taxon>
        <taxon>Betaproteobacteria</taxon>
        <taxon>Neisseriales</taxon>
        <taxon>Neisseriaceae</taxon>
        <taxon>Neisseria</taxon>
    </lineage>
</organism>
<accession>F2BAH6</accession>
<keyword evidence="1" id="KW-0732">Signal</keyword>
<dbReference type="PROSITE" id="PS51257">
    <property type="entry name" value="PROKAR_LIPOPROTEIN"/>
    <property type="match status" value="1"/>
</dbReference>
<keyword evidence="4" id="KW-1185">Reference proteome</keyword>
<dbReference type="RefSeq" id="WP_007341660.1">
    <property type="nucleotide sequence ID" value="NZ_GL878494.1"/>
</dbReference>
<dbReference type="Pfam" id="PF13827">
    <property type="entry name" value="DUF4189"/>
    <property type="match status" value="1"/>
</dbReference>
<comment type="caution">
    <text evidence="3">The sequence shown here is derived from an EMBL/GenBank/DDBJ whole genome shotgun (WGS) entry which is preliminary data.</text>
</comment>
<sequence>MLSHKKHLLAAAALATLLAGCQNTLGYELFQAAKPSDAPTSAHEVEAMMPVIGEMGALPSKAELAKRKIRPRKWGAYAADPNGKMLWATDKPYDTPEAASADALKECRAKDGPNCQIYNIYSNLCFAVAQGQRSGKPFTAFGYGPTEKIAKSVGVANCRDQGAQNCEPVPGAPASCAVPCNLVTDKTCRYEDPAYIVPSKGKRMHKMPALLTRPEPGK</sequence>
<proteinExistence type="predicted"/>
<evidence type="ECO:0000259" key="2">
    <source>
        <dbReference type="Pfam" id="PF13827"/>
    </source>
</evidence>
<evidence type="ECO:0000313" key="4">
    <source>
        <dbReference type="Proteomes" id="UP000004105"/>
    </source>
</evidence>
<dbReference type="STRING" id="267212.GCA_001063965_00584"/>
<dbReference type="OrthoDB" id="8610797at2"/>
<dbReference type="HOGENOM" id="CLU_1265540_0_0_4"/>
<reference evidence="3 4" key="1">
    <citation type="submission" date="2011-02" db="EMBL/GenBank/DDBJ databases">
        <authorList>
            <person name="Muzny D."/>
            <person name="Qin X."/>
            <person name="Deng J."/>
            <person name="Jiang H."/>
            <person name="Liu Y."/>
            <person name="Qu J."/>
            <person name="Song X.-Z."/>
            <person name="Zhang L."/>
            <person name="Thornton R."/>
            <person name="Coyle M."/>
            <person name="Francisco L."/>
            <person name="Jackson L."/>
            <person name="Javaid M."/>
            <person name="Korchina V."/>
            <person name="Kovar C."/>
            <person name="Mata R."/>
            <person name="Mathew T."/>
            <person name="Ngo R."/>
            <person name="Nguyen L."/>
            <person name="Nguyen N."/>
            <person name="Okwuonu G."/>
            <person name="Ongeri F."/>
            <person name="Pham C."/>
            <person name="Simmons D."/>
            <person name="Wilczek-Boney K."/>
            <person name="Hale W."/>
            <person name="Jakkamsetti A."/>
            <person name="Pham P."/>
            <person name="Ruth R."/>
            <person name="San Lucas F."/>
            <person name="Warren J."/>
            <person name="Zhang J."/>
            <person name="Zhao Z."/>
            <person name="Zhou C."/>
            <person name="Zhu D."/>
            <person name="Lee S."/>
            <person name="Bess C."/>
            <person name="Blankenburg K."/>
            <person name="Forbes L."/>
            <person name="Fu Q."/>
            <person name="Gubbala S."/>
            <person name="Hirani K."/>
            <person name="Jayaseelan J.C."/>
            <person name="Lara F."/>
            <person name="Munidasa M."/>
            <person name="Palculict T."/>
            <person name="Patil S."/>
            <person name="Pu L.-L."/>
            <person name="Saada N."/>
            <person name="Tang L."/>
            <person name="Weissenberger G."/>
            <person name="Zhu Y."/>
            <person name="Hemphill L."/>
            <person name="Shang Y."/>
            <person name="Youmans B."/>
            <person name="Ayvaz T."/>
            <person name="Ross M."/>
            <person name="Santibanez J."/>
            <person name="Aqrawi P."/>
            <person name="Gross S."/>
            <person name="Joshi V."/>
            <person name="Fowler G."/>
            <person name="Nazareth L."/>
            <person name="Reid J."/>
            <person name="Worley K."/>
            <person name="Petrosino J."/>
            <person name="Highlander S."/>
            <person name="Gibbs R."/>
        </authorList>
    </citation>
    <scope>NUCLEOTIDE SEQUENCE [LARGE SCALE GENOMIC DNA]</scope>
    <source>
        <strain evidence="3 4">ATCC BAA-1200</strain>
    </source>
</reference>
<dbReference type="InterPro" id="IPR025240">
    <property type="entry name" value="DUF4189"/>
</dbReference>
<feature type="signal peptide" evidence="1">
    <location>
        <begin position="1"/>
        <end position="26"/>
    </location>
</feature>
<feature type="domain" description="DUF4189" evidence="2">
    <location>
        <begin position="74"/>
        <end position="167"/>
    </location>
</feature>
<dbReference type="EMBL" id="AFAY01000012">
    <property type="protein sequence ID" value="EGF11532.1"/>
    <property type="molecule type" value="Genomic_DNA"/>
</dbReference>
<evidence type="ECO:0000256" key="1">
    <source>
        <dbReference type="SAM" id="SignalP"/>
    </source>
</evidence>
<protein>
    <recommendedName>
        <fullName evidence="2">DUF4189 domain-containing protein</fullName>
    </recommendedName>
</protein>
<dbReference type="Proteomes" id="UP000004105">
    <property type="component" value="Unassembled WGS sequence"/>
</dbReference>
<gene>
    <name evidence="3" type="ORF">HMPREF9123_0648</name>
</gene>
<evidence type="ECO:0000313" key="3">
    <source>
        <dbReference type="EMBL" id="EGF11532.1"/>
    </source>
</evidence>
<name>F2BAH6_9NEIS</name>
<dbReference type="AlphaFoldDB" id="F2BAH6"/>